<proteinExistence type="predicted"/>
<organism evidence="1 2">
    <name type="scientific">Pseudomonas jessenii</name>
    <dbReference type="NCBI Taxonomy" id="77298"/>
    <lineage>
        <taxon>Bacteria</taxon>
        <taxon>Pseudomonadati</taxon>
        <taxon>Pseudomonadota</taxon>
        <taxon>Gammaproteobacteria</taxon>
        <taxon>Pseudomonadales</taxon>
        <taxon>Pseudomonadaceae</taxon>
        <taxon>Pseudomonas</taxon>
    </lineage>
</organism>
<sequence length="87" mass="10035">MKFSDIFTSREHMFALGVEETTGRLYLSIPVSNGMVDYEEYYQIDRANFDLFQTDLDTALAFATRCRRRELDDLLFVQPGANRGTAI</sequence>
<reference evidence="1 2" key="1">
    <citation type="journal article" date="2018" name="Appl. Microbiol. Biotechnol.">
        <title>Characterization of the caprolactam degradation pathway in Pseudomonas jessenii using mass spectrometry-based proteomics.</title>
        <authorList>
            <person name="Otzen M."/>
            <person name="Palacio C."/>
            <person name="Janssen D.B."/>
        </authorList>
    </citation>
    <scope>NUCLEOTIDE SEQUENCE [LARGE SCALE GENOMIC DNA]</scope>
    <source>
        <strain evidence="1 2">GO3</strain>
    </source>
</reference>
<evidence type="ECO:0000313" key="1">
    <source>
        <dbReference type="EMBL" id="PYY71328.1"/>
    </source>
</evidence>
<dbReference type="EMBL" id="PDLL01000050">
    <property type="protein sequence ID" value="PYY71328.1"/>
    <property type="molecule type" value="Genomic_DNA"/>
</dbReference>
<evidence type="ECO:0000313" key="2">
    <source>
        <dbReference type="Proteomes" id="UP000247437"/>
    </source>
</evidence>
<name>A0A2W0F1N4_PSEJE</name>
<accession>A0A2W0F1N4</accession>
<protein>
    <submittedName>
        <fullName evidence="1">Uncharacterized protein</fullName>
    </submittedName>
</protein>
<dbReference type="Proteomes" id="UP000247437">
    <property type="component" value="Unassembled WGS sequence"/>
</dbReference>
<dbReference type="AlphaFoldDB" id="A0A2W0F1N4"/>
<dbReference type="OrthoDB" id="4318869at2"/>
<dbReference type="RefSeq" id="WP_110658477.1">
    <property type="nucleotide sequence ID" value="NZ_PDLL01000050.1"/>
</dbReference>
<gene>
    <name evidence="1" type="ORF">CRX42_06780</name>
</gene>
<comment type="caution">
    <text evidence="1">The sequence shown here is derived from an EMBL/GenBank/DDBJ whole genome shotgun (WGS) entry which is preliminary data.</text>
</comment>